<evidence type="ECO:0000256" key="5">
    <source>
        <dbReference type="ARBA" id="ARBA00022801"/>
    </source>
</evidence>
<dbReference type="InterPro" id="IPR030395">
    <property type="entry name" value="GP_PDE_dom"/>
</dbReference>
<keyword evidence="5" id="KW-0378">Hydrolase</keyword>
<dbReference type="PANTHER" id="PTHR43620">
    <property type="entry name" value="GLYCEROPHOSPHORYL DIESTER PHOSPHODIESTERASE"/>
    <property type="match status" value="1"/>
</dbReference>
<dbReference type="GO" id="GO:0008889">
    <property type="term" value="F:glycerophosphodiester phosphodiesterase activity"/>
    <property type="evidence" value="ECO:0007669"/>
    <property type="project" value="UniProtKB-EC"/>
</dbReference>
<gene>
    <name evidence="9" type="ORF">I3842_11G195300</name>
</gene>
<dbReference type="Pfam" id="PF03009">
    <property type="entry name" value="GDPD"/>
    <property type="match status" value="1"/>
</dbReference>
<evidence type="ECO:0000256" key="1">
    <source>
        <dbReference type="ARBA" id="ARBA00007277"/>
    </source>
</evidence>
<dbReference type="GO" id="GO:0006629">
    <property type="term" value="P:lipid metabolic process"/>
    <property type="evidence" value="ECO:0007669"/>
    <property type="project" value="InterPro"/>
</dbReference>
<dbReference type="FunFam" id="3.20.20.190:FF:000011">
    <property type="entry name" value="Glycerophosphodiester phosphodiesterase GDPDL3"/>
    <property type="match status" value="1"/>
</dbReference>
<name>A0A922DT29_CARIL</name>
<evidence type="ECO:0000256" key="2">
    <source>
        <dbReference type="ARBA" id="ARBA00012247"/>
    </source>
</evidence>
<evidence type="ECO:0000313" key="9">
    <source>
        <dbReference type="EMBL" id="KAG6689861.1"/>
    </source>
</evidence>
<dbReference type="PANTHER" id="PTHR43620:SF7">
    <property type="entry name" value="GLYCEROPHOSPHODIESTER PHOSPHODIESTERASE GDPD5-RELATED"/>
    <property type="match status" value="1"/>
</dbReference>
<comment type="catalytic activity">
    <reaction evidence="7">
        <text>a sn-glycero-3-phosphodiester + H2O = an alcohol + sn-glycerol 3-phosphate + H(+)</text>
        <dbReference type="Rhea" id="RHEA:12969"/>
        <dbReference type="ChEBI" id="CHEBI:15377"/>
        <dbReference type="ChEBI" id="CHEBI:15378"/>
        <dbReference type="ChEBI" id="CHEBI:30879"/>
        <dbReference type="ChEBI" id="CHEBI:57597"/>
        <dbReference type="ChEBI" id="CHEBI:83408"/>
        <dbReference type="EC" id="3.1.4.46"/>
    </reaction>
</comment>
<dbReference type="PROSITE" id="PS51704">
    <property type="entry name" value="GP_PDE"/>
    <property type="match status" value="2"/>
</dbReference>
<dbReference type="FunFam" id="3.20.20.190:FF:000013">
    <property type="entry name" value="Glycerophosphodiester phosphodiesterase GDPDL3"/>
    <property type="match status" value="1"/>
</dbReference>
<evidence type="ECO:0000256" key="3">
    <source>
        <dbReference type="ARBA" id="ARBA00022729"/>
    </source>
</evidence>
<keyword evidence="3" id="KW-0732">Signal</keyword>
<organism evidence="9 10">
    <name type="scientific">Carya illinoinensis</name>
    <name type="common">Pecan</name>
    <dbReference type="NCBI Taxonomy" id="32201"/>
    <lineage>
        <taxon>Eukaryota</taxon>
        <taxon>Viridiplantae</taxon>
        <taxon>Streptophyta</taxon>
        <taxon>Embryophyta</taxon>
        <taxon>Tracheophyta</taxon>
        <taxon>Spermatophyta</taxon>
        <taxon>Magnoliopsida</taxon>
        <taxon>eudicotyledons</taxon>
        <taxon>Gunneridae</taxon>
        <taxon>Pentapetalae</taxon>
        <taxon>rosids</taxon>
        <taxon>fabids</taxon>
        <taxon>Fagales</taxon>
        <taxon>Juglandaceae</taxon>
        <taxon>Carya</taxon>
    </lineage>
</organism>
<evidence type="ECO:0000259" key="8">
    <source>
        <dbReference type="PROSITE" id="PS51704"/>
    </source>
</evidence>
<dbReference type="Proteomes" id="UP000811246">
    <property type="component" value="Chromosome 11"/>
</dbReference>
<dbReference type="EMBL" id="CM031835">
    <property type="protein sequence ID" value="KAG6689861.1"/>
    <property type="molecule type" value="Genomic_DNA"/>
</dbReference>
<comment type="caution">
    <text evidence="9">The sequence shown here is derived from an EMBL/GenBank/DDBJ whole genome shotgun (WGS) entry which is preliminary data.</text>
</comment>
<comment type="similarity">
    <text evidence="1">Belongs to the glycerophosphoryl diester phosphodiesterase family.</text>
</comment>
<dbReference type="CDD" id="cd08603">
    <property type="entry name" value="GDPD_SHV3_repeat_1"/>
    <property type="match status" value="1"/>
</dbReference>
<keyword evidence="4" id="KW-0319">Glycerol metabolism</keyword>
<accession>A0A922DT29</accession>
<dbReference type="AlphaFoldDB" id="A0A922DT29"/>
<sequence>MEAAPSPPLARATMVDQVLKSFVQVVSNSAIQSFRLPMRYTLEVDGEQGFIFLEVEMTKATEDFKFALFLKFSRMRPSIDDVRSHIAKSWDLKEVLVVIFMDDLHVLVFYENYENLTNLPTKPYPRKLRTFSASMVCQQALPTTSNPRCRAFFLLLLQCSAVLALVSAQEPSQTDRWPTLTGKPPLVIARGGFSGLFPDSSQIAFGLARQVSLPNVHLWCDVQLTKDGFGICAQGVKLENDTNIATIYKNSSRVYQVNKVPTRGWFSVDFTYEELANNVALTQGVYSRSERFDNHGFAIITVDHLATQVQPPGLWLNIQYDAFFTQHNLSMTRFVLSVSKRVKVHYISSPEVAFLTRIATGFKPTTTKLVFRFLGRNEIEPSTSQTYGSLLKNLTFVKTFASGILVPKDYIWPVDATLYLQPHTSVVADAHKAGLEVFASDFVNDIPISYNYSHDPISEYLSFVDNADFSVDGVLSDFPMTASEAIACFAHDLGRKASSQAKPLIISKYGASGDYPGCTDLAYNKAIADGAEIIDCPVQLAKDGTPFCLSSENLTESAIVPKDVGGIFSFDLAWNQIQNLKPAIANPSTEYKMFRNPKFQNAGKFVTLSDFLALSKNSKSLTGVLINIENAQGVRVADAVNEVLIKAGFDKQTSLKVMIQSSNSSVLMKFKGKSNYECVYKTNGSIADGPDSTIKNIKTFADSVVVTKDFIFPDFEAFITNTTDIVPKFHAEKLPVYVETFSNEFVTQSYDFLADATVEINTFVQLAKVDGIITDFPYTAARYKRNRCLGVGKKLPPYMQPITPGSLYIFGQNP</sequence>
<evidence type="ECO:0000256" key="4">
    <source>
        <dbReference type="ARBA" id="ARBA00022798"/>
    </source>
</evidence>
<reference evidence="9" key="1">
    <citation type="submission" date="2021-01" db="EMBL/GenBank/DDBJ databases">
        <authorList>
            <person name="Lovell J.T."/>
            <person name="Bentley N."/>
            <person name="Bhattarai G."/>
            <person name="Jenkins J.W."/>
            <person name="Sreedasyam A."/>
            <person name="Alarcon Y."/>
            <person name="Bock C."/>
            <person name="Boston L."/>
            <person name="Carlson J."/>
            <person name="Cervantes K."/>
            <person name="Clermont K."/>
            <person name="Krom N."/>
            <person name="Kubenka K."/>
            <person name="Mamidi S."/>
            <person name="Mattison C."/>
            <person name="Monteros M."/>
            <person name="Pisani C."/>
            <person name="Plott C."/>
            <person name="Rajasekar S."/>
            <person name="Rhein H.S."/>
            <person name="Rohla C."/>
            <person name="Song M."/>
            <person name="Hilaire R.S."/>
            <person name="Shu S."/>
            <person name="Wells L."/>
            <person name="Wang X."/>
            <person name="Webber J."/>
            <person name="Heerema R.J."/>
            <person name="Klein P."/>
            <person name="Conner P."/>
            <person name="Grauke L."/>
            <person name="Grimwood J."/>
            <person name="Schmutz J."/>
            <person name="Randall J.J."/>
        </authorList>
    </citation>
    <scope>NUCLEOTIDE SEQUENCE</scope>
    <source>
        <tissue evidence="9">Leaf</tissue>
    </source>
</reference>
<dbReference type="GO" id="GO:0006071">
    <property type="term" value="P:glycerol metabolic process"/>
    <property type="evidence" value="ECO:0007669"/>
    <property type="project" value="UniProtKB-KW"/>
</dbReference>
<keyword evidence="6" id="KW-0325">Glycoprotein</keyword>
<feature type="domain" description="GP-PDE" evidence="8">
    <location>
        <begin position="185"/>
        <end position="486"/>
    </location>
</feature>
<dbReference type="EC" id="3.1.4.46" evidence="2"/>
<evidence type="ECO:0000313" key="10">
    <source>
        <dbReference type="Proteomes" id="UP000811246"/>
    </source>
</evidence>
<evidence type="ECO:0000256" key="6">
    <source>
        <dbReference type="ARBA" id="ARBA00023180"/>
    </source>
</evidence>
<protein>
    <recommendedName>
        <fullName evidence="2">glycerophosphodiester phosphodiesterase</fullName>
        <ecNumber evidence="2">3.1.4.46</ecNumber>
    </recommendedName>
</protein>
<proteinExistence type="inferred from homology"/>
<evidence type="ECO:0000256" key="7">
    <source>
        <dbReference type="ARBA" id="ARBA00047512"/>
    </source>
</evidence>
<feature type="domain" description="GP-PDE" evidence="8">
    <location>
        <begin position="503"/>
        <end position="784"/>
    </location>
</feature>